<organism evidence="1 2">
    <name type="scientific">Hygrophoropsis aurantiaca</name>
    <dbReference type="NCBI Taxonomy" id="72124"/>
    <lineage>
        <taxon>Eukaryota</taxon>
        <taxon>Fungi</taxon>
        <taxon>Dikarya</taxon>
        <taxon>Basidiomycota</taxon>
        <taxon>Agaricomycotina</taxon>
        <taxon>Agaricomycetes</taxon>
        <taxon>Agaricomycetidae</taxon>
        <taxon>Boletales</taxon>
        <taxon>Coniophorineae</taxon>
        <taxon>Hygrophoropsidaceae</taxon>
        <taxon>Hygrophoropsis</taxon>
    </lineage>
</organism>
<proteinExistence type="predicted"/>
<gene>
    <name evidence="1" type="ORF">BJ138DRAFT_1108560</name>
</gene>
<name>A0ACB8AUB7_9AGAM</name>
<dbReference type="EMBL" id="MU267589">
    <property type="protein sequence ID" value="KAH7916779.1"/>
    <property type="molecule type" value="Genomic_DNA"/>
</dbReference>
<evidence type="ECO:0000313" key="1">
    <source>
        <dbReference type="EMBL" id="KAH7916779.1"/>
    </source>
</evidence>
<evidence type="ECO:0000313" key="2">
    <source>
        <dbReference type="Proteomes" id="UP000790377"/>
    </source>
</evidence>
<accession>A0ACB8AUB7</accession>
<comment type="caution">
    <text evidence="1">The sequence shown here is derived from an EMBL/GenBank/DDBJ whole genome shotgun (WGS) entry which is preliminary data.</text>
</comment>
<reference evidence="1" key="1">
    <citation type="journal article" date="2021" name="New Phytol.">
        <title>Evolutionary innovations through gain and loss of genes in the ectomycorrhizal Boletales.</title>
        <authorList>
            <person name="Wu G."/>
            <person name="Miyauchi S."/>
            <person name="Morin E."/>
            <person name="Kuo A."/>
            <person name="Drula E."/>
            <person name="Varga T."/>
            <person name="Kohler A."/>
            <person name="Feng B."/>
            <person name="Cao Y."/>
            <person name="Lipzen A."/>
            <person name="Daum C."/>
            <person name="Hundley H."/>
            <person name="Pangilinan J."/>
            <person name="Johnson J."/>
            <person name="Barry K."/>
            <person name="LaButti K."/>
            <person name="Ng V."/>
            <person name="Ahrendt S."/>
            <person name="Min B."/>
            <person name="Choi I.G."/>
            <person name="Park H."/>
            <person name="Plett J.M."/>
            <person name="Magnuson J."/>
            <person name="Spatafora J.W."/>
            <person name="Nagy L.G."/>
            <person name="Henrissat B."/>
            <person name="Grigoriev I.V."/>
            <person name="Yang Z.L."/>
            <person name="Xu J."/>
            <person name="Martin F.M."/>
        </authorList>
    </citation>
    <scope>NUCLEOTIDE SEQUENCE</scope>
    <source>
        <strain evidence="1">ATCC 28755</strain>
    </source>
</reference>
<dbReference type="Proteomes" id="UP000790377">
    <property type="component" value="Unassembled WGS sequence"/>
</dbReference>
<protein>
    <submittedName>
        <fullName evidence="1">Uncharacterized protein</fullName>
    </submittedName>
</protein>
<sequence length="152" mass="17019">MNLNTYPSFKFLNLAAIYITLLTLALPTHAKCTALHVSHEWAWELHLFGAKGCAENLGHLILGGYFSYTDCQQFKNISLTHLNDVQSLSYQNGGMLPIRLYDNIHCTGPPFAFFPHSAYGTDSWLVDDINKDGFKRFVAIRLGKSAILASHD</sequence>
<keyword evidence="2" id="KW-1185">Reference proteome</keyword>